<evidence type="ECO:0008006" key="4">
    <source>
        <dbReference type="Google" id="ProtNLM"/>
    </source>
</evidence>
<organism evidence="2 3">
    <name type="scientific">Cytospora leucostoma</name>
    <dbReference type="NCBI Taxonomy" id="1230097"/>
    <lineage>
        <taxon>Eukaryota</taxon>
        <taxon>Fungi</taxon>
        <taxon>Dikarya</taxon>
        <taxon>Ascomycota</taxon>
        <taxon>Pezizomycotina</taxon>
        <taxon>Sordariomycetes</taxon>
        <taxon>Sordariomycetidae</taxon>
        <taxon>Diaporthales</taxon>
        <taxon>Cytosporaceae</taxon>
        <taxon>Cytospora</taxon>
    </lineage>
</organism>
<dbReference type="AlphaFoldDB" id="A0A423WUC2"/>
<evidence type="ECO:0000313" key="3">
    <source>
        <dbReference type="Proteomes" id="UP000285146"/>
    </source>
</evidence>
<dbReference type="Gene3D" id="3.40.50.300">
    <property type="entry name" value="P-loop containing nucleotide triphosphate hydrolases"/>
    <property type="match status" value="1"/>
</dbReference>
<reference evidence="2 3" key="1">
    <citation type="submission" date="2015-09" db="EMBL/GenBank/DDBJ databases">
        <title>Host preference determinants of Valsa canker pathogens revealed by comparative genomics.</title>
        <authorList>
            <person name="Yin Z."/>
            <person name="Huang L."/>
        </authorList>
    </citation>
    <scope>NUCLEOTIDE SEQUENCE [LARGE SCALE GENOMIC DNA]</scope>
    <source>
        <strain evidence="2 3">SXYLt</strain>
    </source>
</reference>
<name>A0A423WUC2_9PEZI</name>
<dbReference type="EMBL" id="LKEB01000039">
    <property type="protein sequence ID" value="ROW07163.1"/>
    <property type="molecule type" value="Genomic_DNA"/>
</dbReference>
<dbReference type="STRING" id="1230097.A0A423WUC2"/>
<comment type="caution">
    <text evidence="2">The sequence shown here is derived from an EMBL/GenBank/DDBJ whole genome shotgun (WGS) entry which is preliminary data.</text>
</comment>
<proteinExistence type="predicted"/>
<feature type="region of interest" description="Disordered" evidence="1">
    <location>
        <begin position="1"/>
        <end position="129"/>
    </location>
</feature>
<gene>
    <name evidence="2" type="ORF">VPNG_07338</name>
</gene>
<dbReference type="InterPro" id="IPR027417">
    <property type="entry name" value="P-loop_NTPase"/>
</dbReference>
<accession>A0A423WUC2</accession>
<keyword evidence="3" id="KW-1185">Reference proteome</keyword>
<sequence length="673" mass="73152">MSPIRPDRPQAVCKSNPARPSPFAPQTAQGSSFKFDWDKSPSQVPVIDWSKSPAQPSKFEFSHPNLSVNGKGTPPVRFSRPHTSSTGTAPQPNLDKPSLFDSSSPLSPGNGQKTSSTGSTGSDSTPPVASAMAAVVAEGPRPLAFPSGSLTALMKEQTMDRRRRLLGRPDTEHENIHEVTTAPIFTETARNRAETNVTSPDGEVFSQYGLLAGDASKKQSDELYYYNVAAPSSIFICGSQGSGKSHTLSCLLENCLFSSDANELPRPLTGLVFHYDTFVSDREGSPCEAAFLSSNPMVRVRVLCAPTNIATIRRTYARLPNVTIEPLSIKEGDLTTKRMMDLMAVKRGDNIPLYMHVINRILRDLRLEQQRTGTSFKYQAFKMMLDREDLTDSQRVPLQQRLETLESFMAETQATSTGRSNLFGQRPKAAPKPVGNDWTPRAGQLTIVDLSCPCVTAEGACSLFNICLSLFLEQDSSRVGRVIALDEAHKYMNESGEASALTELLLSTIRLQRHLGARVIISTQEPTVSPKLLDLCSATIVHRFTSPEWLRALQKHLAGVSEASRLLEQAQGLGVRGTISSGDEDSVDEVVDRLADGVDTMKLNGRKSQQAAAAVSLFAQIVELHVGEALLFSPNAILDVGSQAKLKKLSNGVLKVRIRSRVTLDGGRSVMAG</sequence>
<dbReference type="OrthoDB" id="2316594at2759"/>
<feature type="compositionally biased region" description="Low complexity" evidence="1">
    <location>
        <begin position="94"/>
        <end position="129"/>
    </location>
</feature>
<dbReference type="InParanoid" id="A0A423WUC2"/>
<evidence type="ECO:0000313" key="2">
    <source>
        <dbReference type="EMBL" id="ROW07163.1"/>
    </source>
</evidence>
<protein>
    <recommendedName>
        <fullName evidence="4">Zona occludens toxin N-terminal domain-containing protein</fullName>
    </recommendedName>
</protein>
<evidence type="ECO:0000256" key="1">
    <source>
        <dbReference type="SAM" id="MobiDB-lite"/>
    </source>
</evidence>
<dbReference type="Proteomes" id="UP000285146">
    <property type="component" value="Unassembled WGS sequence"/>
</dbReference>
<feature type="region of interest" description="Disordered" evidence="1">
    <location>
        <begin position="416"/>
        <end position="436"/>
    </location>
</feature>
<dbReference type="SUPFAM" id="SSF52540">
    <property type="entry name" value="P-loop containing nucleoside triphosphate hydrolases"/>
    <property type="match status" value="1"/>
</dbReference>
<feature type="compositionally biased region" description="Polar residues" evidence="1">
    <location>
        <begin position="81"/>
        <end position="91"/>
    </location>
</feature>